<name>A0A6L5YLH6_9FIRM</name>
<dbReference type="Proteomes" id="UP000476055">
    <property type="component" value="Unassembled WGS sequence"/>
</dbReference>
<feature type="region of interest" description="Disordered" evidence="2">
    <location>
        <begin position="1"/>
        <end position="20"/>
    </location>
</feature>
<dbReference type="GO" id="GO:0003917">
    <property type="term" value="F:DNA topoisomerase type I (single strand cut, ATP-independent) activity"/>
    <property type="evidence" value="ECO:0007669"/>
    <property type="project" value="InterPro"/>
</dbReference>
<feature type="compositionally biased region" description="Basic and acidic residues" evidence="2">
    <location>
        <begin position="1"/>
        <end position="17"/>
    </location>
</feature>
<dbReference type="InterPro" id="IPR013497">
    <property type="entry name" value="Topo_IA_cen"/>
</dbReference>
<dbReference type="Pfam" id="PF01131">
    <property type="entry name" value="Topoisom_bac"/>
    <property type="match status" value="1"/>
</dbReference>
<dbReference type="GO" id="GO:0006265">
    <property type="term" value="P:DNA topological change"/>
    <property type="evidence" value="ECO:0007669"/>
    <property type="project" value="InterPro"/>
</dbReference>
<evidence type="ECO:0000313" key="5">
    <source>
        <dbReference type="Proteomes" id="UP000476055"/>
    </source>
</evidence>
<dbReference type="GO" id="GO:0043597">
    <property type="term" value="C:cytoplasmic replication fork"/>
    <property type="evidence" value="ECO:0007669"/>
    <property type="project" value="TreeGrafter"/>
</dbReference>
<protein>
    <recommendedName>
        <fullName evidence="3">Topo IA-type catalytic domain-containing protein</fullName>
    </recommendedName>
</protein>
<dbReference type="InterPro" id="IPR000380">
    <property type="entry name" value="Topo_IA"/>
</dbReference>
<accession>A0A6L5YLH6</accession>
<evidence type="ECO:0000313" key="4">
    <source>
        <dbReference type="EMBL" id="MST58800.1"/>
    </source>
</evidence>
<keyword evidence="1" id="KW-0413">Isomerase</keyword>
<proteinExistence type="predicted"/>
<evidence type="ECO:0000256" key="1">
    <source>
        <dbReference type="ARBA" id="ARBA00023235"/>
    </source>
</evidence>
<dbReference type="SUPFAM" id="SSF56712">
    <property type="entry name" value="Prokaryotic type I DNA topoisomerase"/>
    <property type="match status" value="1"/>
</dbReference>
<gene>
    <name evidence="4" type="ORF">FYJ59_11235</name>
</gene>
<feature type="domain" description="Topo IA-type catalytic" evidence="3">
    <location>
        <begin position="1"/>
        <end position="103"/>
    </location>
</feature>
<dbReference type="GO" id="GO:0003677">
    <property type="term" value="F:DNA binding"/>
    <property type="evidence" value="ECO:0007669"/>
    <property type="project" value="InterPro"/>
</dbReference>
<dbReference type="InterPro" id="IPR013824">
    <property type="entry name" value="Topo_IA_cen_sub1"/>
</dbReference>
<comment type="caution">
    <text evidence="4">The sequence shown here is derived from an EMBL/GenBank/DDBJ whole genome shotgun (WGS) entry which is preliminary data.</text>
</comment>
<sequence>MEKAGADEIPDDAERKGLGTPATRAGIIEKLVRIGFIERRGDKKTKYLVPTHKGEALITIVPEAIQSASLTADWEQRLLEIEKDTYSGNQFMREIDEMVSNLIDTYEIIQDAEVLMHPVYMPLGKCPHCGNDVIEKSKGFFCSDKDCKFTLWKENRLFDSLSKKMTKQIAEQLLKNGKAKLKKCRSVKTGKTYDCTVVLSVNDVGQAQFNLEFGNHGKK</sequence>
<reference evidence="4 5" key="1">
    <citation type="submission" date="2019-08" db="EMBL/GenBank/DDBJ databases">
        <title>In-depth cultivation of the pig gut microbiome towards novel bacterial diversity and tailored functional studies.</title>
        <authorList>
            <person name="Wylensek D."/>
            <person name="Hitch T.C.A."/>
            <person name="Clavel T."/>
        </authorList>
    </citation>
    <scope>NUCLEOTIDE SEQUENCE [LARGE SCALE GENOMIC DNA]</scope>
    <source>
        <strain evidence="4 5">WCA3-601-WT-6H</strain>
    </source>
</reference>
<dbReference type="InterPro" id="IPR023405">
    <property type="entry name" value="Topo_IA_core_domain"/>
</dbReference>
<dbReference type="AlphaFoldDB" id="A0A6L5YLH6"/>
<evidence type="ECO:0000256" key="2">
    <source>
        <dbReference type="SAM" id="MobiDB-lite"/>
    </source>
</evidence>
<dbReference type="Gene3D" id="1.10.460.10">
    <property type="entry name" value="Topoisomerase I, domain 2"/>
    <property type="match status" value="1"/>
</dbReference>
<dbReference type="PANTHER" id="PTHR11390:SF21">
    <property type="entry name" value="DNA TOPOISOMERASE 3-ALPHA"/>
    <property type="match status" value="1"/>
</dbReference>
<dbReference type="PROSITE" id="PS52039">
    <property type="entry name" value="TOPO_IA_2"/>
    <property type="match status" value="1"/>
</dbReference>
<keyword evidence="5" id="KW-1185">Reference proteome</keyword>
<dbReference type="PANTHER" id="PTHR11390">
    <property type="entry name" value="PROKARYOTIC DNA TOPOISOMERASE"/>
    <property type="match status" value="1"/>
</dbReference>
<dbReference type="EMBL" id="VUMU01000015">
    <property type="protein sequence ID" value="MST58800.1"/>
    <property type="molecule type" value="Genomic_DNA"/>
</dbReference>
<organism evidence="4 5">
    <name type="scientific">Waltera intestinalis</name>
    <dbReference type="NCBI Taxonomy" id="2606635"/>
    <lineage>
        <taxon>Bacteria</taxon>
        <taxon>Bacillati</taxon>
        <taxon>Bacillota</taxon>
        <taxon>Clostridia</taxon>
        <taxon>Lachnospirales</taxon>
        <taxon>Lachnospiraceae</taxon>
        <taxon>Waltera</taxon>
    </lineage>
</organism>
<dbReference type="GO" id="GO:0006310">
    <property type="term" value="P:DNA recombination"/>
    <property type="evidence" value="ECO:0007669"/>
    <property type="project" value="TreeGrafter"/>
</dbReference>
<dbReference type="GO" id="GO:0006281">
    <property type="term" value="P:DNA repair"/>
    <property type="evidence" value="ECO:0007669"/>
    <property type="project" value="TreeGrafter"/>
</dbReference>
<evidence type="ECO:0000259" key="3">
    <source>
        <dbReference type="PROSITE" id="PS52039"/>
    </source>
</evidence>